<feature type="domain" description="C2H2-type" evidence="3">
    <location>
        <begin position="112"/>
        <end position="139"/>
    </location>
</feature>
<dbReference type="InterPro" id="IPR013087">
    <property type="entry name" value="Znf_C2H2_type"/>
</dbReference>
<keyword evidence="1" id="KW-0479">Metal-binding</keyword>
<reference evidence="6" key="1">
    <citation type="submission" date="2016-06" db="UniProtKB">
        <authorList>
            <consortium name="WormBaseParasite"/>
        </authorList>
    </citation>
    <scope>IDENTIFICATION</scope>
</reference>
<dbReference type="PROSITE" id="PS00028">
    <property type="entry name" value="ZINC_FINGER_C2H2_1"/>
    <property type="match status" value="1"/>
</dbReference>
<organism evidence="6">
    <name type="scientific">Schistocephalus solidus</name>
    <name type="common">Tapeworm</name>
    <dbReference type="NCBI Taxonomy" id="70667"/>
    <lineage>
        <taxon>Eukaryota</taxon>
        <taxon>Metazoa</taxon>
        <taxon>Spiralia</taxon>
        <taxon>Lophotrochozoa</taxon>
        <taxon>Platyhelminthes</taxon>
        <taxon>Cestoda</taxon>
        <taxon>Eucestoda</taxon>
        <taxon>Diphyllobothriidea</taxon>
        <taxon>Diphyllobothriidae</taxon>
        <taxon>Schistocephalus</taxon>
    </lineage>
</organism>
<keyword evidence="1" id="KW-0862">Zinc</keyword>
<evidence type="ECO:0000259" key="3">
    <source>
        <dbReference type="PROSITE" id="PS50157"/>
    </source>
</evidence>
<name>A0A183T6I5_SCHSO</name>
<dbReference type="SUPFAM" id="SSF57667">
    <property type="entry name" value="beta-beta-alpha zinc fingers"/>
    <property type="match status" value="1"/>
</dbReference>
<evidence type="ECO:0000313" key="5">
    <source>
        <dbReference type="Proteomes" id="UP000275846"/>
    </source>
</evidence>
<feature type="region of interest" description="Disordered" evidence="2">
    <location>
        <begin position="1"/>
        <end position="23"/>
    </location>
</feature>
<evidence type="ECO:0000313" key="4">
    <source>
        <dbReference type="EMBL" id="VDL98468.1"/>
    </source>
</evidence>
<dbReference type="Pfam" id="PF00096">
    <property type="entry name" value="zf-C2H2"/>
    <property type="match status" value="1"/>
</dbReference>
<dbReference type="Proteomes" id="UP000275846">
    <property type="component" value="Unassembled WGS sequence"/>
</dbReference>
<protein>
    <submittedName>
        <fullName evidence="6">C2H2-type domain-containing protein</fullName>
    </submittedName>
</protein>
<dbReference type="GO" id="GO:0008270">
    <property type="term" value="F:zinc ion binding"/>
    <property type="evidence" value="ECO:0007669"/>
    <property type="project" value="UniProtKB-KW"/>
</dbReference>
<dbReference type="AlphaFoldDB" id="A0A183T6I5"/>
<evidence type="ECO:0000256" key="1">
    <source>
        <dbReference type="PROSITE-ProRule" id="PRU00042"/>
    </source>
</evidence>
<dbReference type="EMBL" id="UYSU01037016">
    <property type="protein sequence ID" value="VDL98468.1"/>
    <property type="molecule type" value="Genomic_DNA"/>
</dbReference>
<sequence length="290" mass="32420">MSALSTRLPRANRPDRTPSDAMQQQSDHFNFCVNFFQASLGPPTVTPGTNSPTFTFLGTTYQCSSSDISPITTTTNSDGDSLLNCPHCDRTLTSPTATPNTTSEKPPAPPDLSCPYCARNFISSSGLIVHLQIHRTETDEQVPGAPTCSHRARLHCPHCFRAFTHRMGLLAGRGSQIIVKLKQSKIRPVRTPLVMPSRLFGSNRLERRTALVARELARYKLDIAAHRETRFSEQGQLEEMGAGYTFYWSRQPKVERRDAGFAFAIRRACFCGVAEWRTESQAAIWKWNRG</sequence>
<reference evidence="4 5" key="2">
    <citation type="submission" date="2018-11" db="EMBL/GenBank/DDBJ databases">
        <authorList>
            <consortium name="Pathogen Informatics"/>
        </authorList>
    </citation>
    <scope>NUCLEOTIDE SEQUENCE [LARGE SCALE GENOMIC DNA]</scope>
    <source>
        <strain evidence="4 5">NST_G2</strain>
    </source>
</reference>
<dbReference type="Gene3D" id="3.30.160.60">
    <property type="entry name" value="Classic Zinc Finger"/>
    <property type="match status" value="1"/>
</dbReference>
<evidence type="ECO:0000256" key="2">
    <source>
        <dbReference type="SAM" id="MobiDB-lite"/>
    </source>
</evidence>
<dbReference type="WBParaSite" id="SSLN_0001253401-mRNA-1">
    <property type="protein sequence ID" value="SSLN_0001253401-mRNA-1"/>
    <property type="gene ID" value="SSLN_0001253401"/>
</dbReference>
<keyword evidence="5" id="KW-1185">Reference proteome</keyword>
<dbReference type="InterPro" id="IPR036236">
    <property type="entry name" value="Znf_C2H2_sf"/>
</dbReference>
<keyword evidence="1" id="KW-0863">Zinc-finger</keyword>
<proteinExistence type="predicted"/>
<gene>
    <name evidence="4" type="ORF">SSLN_LOCUS12083</name>
</gene>
<accession>A0A183T6I5</accession>
<dbReference type="PROSITE" id="PS50157">
    <property type="entry name" value="ZINC_FINGER_C2H2_2"/>
    <property type="match status" value="1"/>
</dbReference>
<evidence type="ECO:0000313" key="6">
    <source>
        <dbReference type="WBParaSite" id="SSLN_0001253401-mRNA-1"/>
    </source>
</evidence>